<proteinExistence type="predicted"/>
<dbReference type="EMBL" id="JACRTI010000047">
    <property type="protein sequence ID" value="MBC8603131.1"/>
    <property type="molecule type" value="Genomic_DNA"/>
</dbReference>
<accession>A0A3D8HAW4</accession>
<protein>
    <submittedName>
        <fullName evidence="2">Uncharacterized protein</fullName>
    </submittedName>
</protein>
<sequence length="196" mass="22268">MKRLLPFVLCLFLFSACDKDNEELPSVPQYVLTSIEYSLEEGDGVQSELVDGMPRVIDNDTPSKMTYTNSDEEYLKNESLFQSDDVNAFLLAEGDSVKVPTPSEIVDGKIFTTKGNLYTDMVQYSATGQVLASSIVISAYCRLTYKWKQKWDVMTVTYVVTFKDKVTGSQKQSKGKWKGRIYRGGDRTFHFENIKE</sequence>
<organism evidence="2 3">
    <name type="scientific">Parabacteroides acidifaciens</name>
    <dbReference type="NCBI Taxonomy" id="2290935"/>
    <lineage>
        <taxon>Bacteria</taxon>
        <taxon>Pseudomonadati</taxon>
        <taxon>Bacteroidota</taxon>
        <taxon>Bacteroidia</taxon>
        <taxon>Bacteroidales</taxon>
        <taxon>Tannerellaceae</taxon>
        <taxon>Parabacteroides</taxon>
    </lineage>
</organism>
<dbReference type="Proteomes" id="UP000256321">
    <property type="component" value="Unassembled WGS sequence"/>
</dbReference>
<dbReference type="EMBL" id="QREV01000047">
    <property type="protein sequence ID" value="RDU48135.1"/>
    <property type="molecule type" value="Genomic_DNA"/>
</dbReference>
<evidence type="ECO:0000313" key="1">
    <source>
        <dbReference type="EMBL" id="MBC8603131.1"/>
    </source>
</evidence>
<dbReference type="RefSeq" id="WP_115500621.1">
    <property type="nucleotide sequence ID" value="NZ_JACRTI010000047.1"/>
</dbReference>
<evidence type="ECO:0000313" key="3">
    <source>
        <dbReference type="Proteomes" id="UP000256321"/>
    </source>
</evidence>
<evidence type="ECO:0000313" key="2">
    <source>
        <dbReference type="EMBL" id="RDU48135.1"/>
    </source>
</evidence>
<dbReference type="Proteomes" id="UP000629596">
    <property type="component" value="Unassembled WGS sequence"/>
</dbReference>
<evidence type="ECO:0000313" key="4">
    <source>
        <dbReference type="Proteomes" id="UP000629596"/>
    </source>
</evidence>
<reference evidence="2 3" key="1">
    <citation type="submission" date="2018-07" db="EMBL/GenBank/DDBJ databases">
        <title>Parabacteroides acidifaciens nov. sp., isolated from human feces.</title>
        <authorList>
            <person name="Wang Y.J."/>
        </authorList>
    </citation>
    <scope>NUCLEOTIDE SEQUENCE [LARGE SCALE GENOMIC DNA]</scope>
    <source>
        <strain evidence="2 3">426-9</strain>
    </source>
</reference>
<reference evidence="1 4" key="2">
    <citation type="submission" date="2020-08" db="EMBL/GenBank/DDBJ databases">
        <title>Genome public.</title>
        <authorList>
            <person name="Liu C."/>
            <person name="Sun Q."/>
        </authorList>
    </citation>
    <scope>NUCLEOTIDE SEQUENCE [LARGE SCALE GENOMIC DNA]</scope>
    <source>
        <strain evidence="1 4">426_9</strain>
    </source>
</reference>
<gene>
    <name evidence="2" type="ORF">DWU89_15940</name>
    <name evidence="1" type="ORF">H8784_15565</name>
</gene>
<dbReference type="PROSITE" id="PS51257">
    <property type="entry name" value="PROKAR_LIPOPROTEIN"/>
    <property type="match status" value="1"/>
</dbReference>
<comment type="caution">
    <text evidence="2">The sequence shown here is derived from an EMBL/GenBank/DDBJ whole genome shotgun (WGS) entry which is preliminary data.</text>
</comment>
<keyword evidence="4" id="KW-1185">Reference proteome</keyword>
<name>A0A3D8HAW4_9BACT</name>
<dbReference type="AlphaFoldDB" id="A0A3D8HAW4"/>